<feature type="region of interest" description="Disordered" evidence="3">
    <location>
        <begin position="127"/>
        <end position="183"/>
    </location>
</feature>
<dbReference type="Pfam" id="PF13432">
    <property type="entry name" value="TPR_16"/>
    <property type="match status" value="1"/>
</dbReference>
<dbReference type="InterPro" id="IPR011990">
    <property type="entry name" value="TPR-like_helical_dom_sf"/>
</dbReference>
<reference evidence="5 6" key="1">
    <citation type="journal article" date="2017" name="ISME J.">
        <title>Energy and carbon metabolisms in a deep terrestrial subsurface fluid microbial community.</title>
        <authorList>
            <person name="Momper L."/>
            <person name="Jungbluth S.P."/>
            <person name="Lee M.D."/>
            <person name="Amend J.P."/>
        </authorList>
    </citation>
    <scope>NUCLEOTIDE SEQUENCE [LARGE SCALE GENOMIC DNA]</scope>
    <source>
        <strain evidence="5">SURF_17</strain>
    </source>
</reference>
<feature type="compositionally biased region" description="Low complexity" evidence="3">
    <location>
        <begin position="136"/>
        <end position="153"/>
    </location>
</feature>
<evidence type="ECO:0000313" key="6">
    <source>
        <dbReference type="Proteomes" id="UP000285961"/>
    </source>
</evidence>
<accession>A0A419EQ19</accession>
<dbReference type="InterPro" id="IPR014162">
    <property type="entry name" value="CpoB_C"/>
</dbReference>
<feature type="repeat" description="TPR" evidence="1">
    <location>
        <begin position="225"/>
        <end position="258"/>
    </location>
</feature>
<feature type="chain" id="PRO_5019184356" evidence="4">
    <location>
        <begin position="24"/>
        <end position="307"/>
    </location>
</feature>
<dbReference type="Gene3D" id="1.25.40.10">
    <property type="entry name" value="Tetratricopeptide repeat domain"/>
    <property type="match status" value="1"/>
</dbReference>
<dbReference type="NCBIfam" id="TIGR02795">
    <property type="entry name" value="tol_pal_ybgF"/>
    <property type="match status" value="1"/>
</dbReference>
<feature type="compositionally biased region" description="Pro residues" evidence="3">
    <location>
        <begin position="154"/>
        <end position="168"/>
    </location>
</feature>
<evidence type="ECO:0000313" key="5">
    <source>
        <dbReference type="EMBL" id="RJP65110.1"/>
    </source>
</evidence>
<feature type="signal peptide" evidence="4">
    <location>
        <begin position="1"/>
        <end position="23"/>
    </location>
</feature>
<name>A0A419EQ19_9BACT</name>
<protein>
    <submittedName>
        <fullName evidence="5">Tol-pal system protein YbgF</fullName>
    </submittedName>
</protein>
<keyword evidence="2" id="KW-0175">Coiled coil</keyword>
<comment type="caution">
    <text evidence="5">The sequence shown here is derived from an EMBL/GenBank/DDBJ whole genome shotgun (WGS) entry which is preliminary data.</text>
</comment>
<feature type="coiled-coil region" evidence="2">
    <location>
        <begin position="76"/>
        <end position="121"/>
    </location>
</feature>
<dbReference type="HAMAP" id="MF_02066">
    <property type="entry name" value="CpoB"/>
    <property type="match status" value="1"/>
</dbReference>
<dbReference type="Proteomes" id="UP000285961">
    <property type="component" value="Unassembled WGS sequence"/>
</dbReference>
<evidence type="ECO:0000256" key="4">
    <source>
        <dbReference type="SAM" id="SignalP"/>
    </source>
</evidence>
<gene>
    <name evidence="5" type="primary">ybgF</name>
    <name evidence="5" type="ORF">C4532_18060</name>
</gene>
<dbReference type="EMBL" id="QZKI01000130">
    <property type="protein sequence ID" value="RJP65110.1"/>
    <property type="molecule type" value="Genomic_DNA"/>
</dbReference>
<dbReference type="SUPFAM" id="SSF48452">
    <property type="entry name" value="TPR-like"/>
    <property type="match status" value="1"/>
</dbReference>
<dbReference type="PROSITE" id="PS50005">
    <property type="entry name" value="TPR"/>
    <property type="match status" value="1"/>
</dbReference>
<evidence type="ECO:0000256" key="2">
    <source>
        <dbReference type="SAM" id="Coils"/>
    </source>
</evidence>
<keyword evidence="4" id="KW-0732">Signal</keyword>
<dbReference type="Pfam" id="PF13174">
    <property type="entry name" value="TPR_6"/>
    <property type="match status" value="1"/>
</dbReference>
<proteinExistence type="inferred from homology"/>
<dbReference type="AlphaFoldDB" id="A0A419EQ19"/>
<dbReference type="GO" id="GO:0051301">
    <property type="term" value="P:cell division"/>
    <property type="evidence" value="ECO:0007669"/>
    <property type="project" value="InterPro"/>
</dbReference>
<evidence type="ECO:0000256" key="1">
    <source>
        <dbReference type="PROSITE-ProRule" id="PRU00339"/>
    </source>
</evidence>
<dbReference type="InterPro" id="IPR019734">
    <property type="entry name" value="TPR_rpt"/>
</dbReference>
<evidence type="ECO:0000256" key="3">
    <source>
        <dbReference type="SAM" id="MobiDB-lite"/>
    </source>
</evidence>
<organism evidence="5 6">
    <name type="scientific">Candidatus Abyssobacteria bacterium SURF_17</name>
    <dbReference type="NCBI Taxonomy" id="2093361"/>
    <lineage>
        <taxon>Bacteria</taxon>
        <taxon>Pseudomonadati</taxon>
        <taxon>Candidatus Hydrogenedentota</taxon>
        <taxon>Candidatus Abyssobacteria</taxon>
    </lineage>
</organism>
<dbReference type="InterPro" id="IPR034706">
    <property type="entry name" value="CpoB"/>
</dbReference>
<sequence>MSHPSKAWLILVCLLSYFCMGQAGCQTTSQQDLTYIRSDMVRMRRDIEDIKQNVGPSGSAQTQDILRNQAAQREMLLELQESQQQTESRIEEMRYELSALKQEITNLKLNLINQMEALRAAVKGSSASPQLPSEVPAAPLASSQPPASQFVPAPAVPAQPASPPPPAPSATVGIPSVAPPKPPEPIDYTKLYDTAYEDYVRQNYSLARDGFEEYLRQYPNTDLADNAQYWIGECYFAEGKYAESVEAFKKVITRYPTGNKVPRAMLKAGYALLQLDRRAEADAMFQQVIDSYPLSSEADQAKAKLGR</sequence>
<keyword evidence="1" id="KW-0802">TPR repeat</keyword>